<protein>
    <recommendedName>
        <fullName evidence="1">DUF7693 domain-containing protein</fullName>
    </recommendedName>
</protein>
<dbReference type="AlphaFoldDB" id="A0A0P9QWY6"/>
<dbReference type="InterPro" id="IPR056110">
    <property type="entry name" value="DUF7693"/>
</dbReference>
<feature type="domain" description="DUF7693" evidence="1">
    <location>
        <begin position="50"/>
        <end position="140"/>
    </location>
</feature>
<evidence type="ECO:0000259" key="1">
    <source>
        <dbReference type="Pfam" id="PF24745"/>
    </source>
</evidence>
<proteinExistence type="predicted"/>
<evidence type="ECO:0000313" key="2">
    <source>
        <dbReference type="EMBL" id="KPX36564.1"/>
    </source>
</evidence>
<dbReference type="EMBL" id="LJQI01000079">
    <property type="protein sequence ID" value="KPX36564.1"/>
    <property type="molecule type" value="Genomic_DNA"/>
</dbReference>
<dbReference type="PATRIC" id="fig|129137.4.peg.5606"/>
<gene>
    <name evidence="2" type="ORF">ALO70_100396</name>
</gene>
<sequence>MRSIRPGPRSSACLARRPEGLLSWQLSHPARFEIVLYSKKWNRVTPVKALTTREVYQQLRDAAMGTRSLRLIGTTSGSGLQKVDIDGWLLTLEITDGSPTRCRACCCPQGREGSFESWLRTDPVSLLSGWEHAQIERLLGEAADQVRGQSPESQ</sequence>
<dbReference type="Proteomes" id="UP000050490">
    <property type="component" value="Unassembled WGS sequence"/>
</dbReference>
<name>A0A0P9QWY6_PSEA0</name>
<reference evidence="2 3" key="1">
    <citation type="submission" date="2015-09" db="EMBL/GenBank/DDBJ databases">
        <title>Genome announcement of multiple Pseudomonas syringae strains.</title>
        <authorList>
            <person name="Thakur S."/>
            <person name="Wang P.W."/>
            <person name="Gong Y."/>
            <person name="Weir B.S."/>
            <person name="Guttman D.S."/>
        </authorList>
    </citation>
    <scope>NUCLEOTIDE SEQUENCE [LARGE SCALE GENOMIC DNA]</scope>
    <source>
        <strain evidence="2 3">ICMP4455</strain>
    </source>
</reference>
<dbReference type="Pfam" id="PF24745">
    <property type="entry name" value="DUF7693"/>
    <property type="match status" value="1"/>
</dbReference>
<organism evidence="2 3">
    <name type="scientific">Pseudomonas amygdali pv. eriobotryae</name>
    <dbReference type="NCBI Taxonomy" id="129137"/>
    <lineage>
        <taxon>Bacteria</taxon>
        <taxon>Pseudomonadati</taxon>
        <taxon>Pseudomonadota</taxon>
        <taxon>Gammaproteobacteria</taxon>
        <taxon>Pseudomonadales</taxon>
        <taxon>Pseudomonadaceae</taxon>
        <taxon>Pseudomonas</taxon>
        <taxon>Pseudomonas amygdali</taxon>
    </lineage>
</organism>
<comment type="caution">
    <text evidence="2">The sequence shown here is derived from an EMBL/GenBank/DDBJ whole genome shotgun (WGS) entry which is preliminary data.</text>
</comment>
<evidence type="ECO:0000313" key="3">
    <source>
        <dbReference type="Proteomes" id="UP000050490"/>
    </source>
</evidence>
<accession>A0A0P9QWY6</accession>